<gene>
    <name evidence="3" type="ORF">JOC31_000237</name>
</gene>
<dbReference type="InterPro" id="IPR006179">
    <property type="entry name" value="5_nucleotidase/apyrase"/>
</dbReference>
<dbReference type="Pfam" id="PF00149">
    <property type="entry name" value="Metallophos"/>
    <property type="match status" value="1"/>
</dbReference>
<keyword evidence="1" id="KW-0378">Hydrolase</keyword>
<evidence type="ECO:0000313" key="4">
    <source>
        <dbReference type="Proteomes" id="UP000809081"/>
    </source>
</evidence>
<evidence type="ECO:0000259" key="2">
    <source>
        <dbReference type="Pfam" id="PF00149"/>
    </source>
</evidence>
<evidence type="ECO:0000256" key="1">
    <source>
        <dbReference type="RuleBase" id="RU362119"/>
    </source>
</evidence>
<dbReference type="Gene3D" id="3.60.21.10">
    <property type="match status" value="1"/>
</dbReference>
<dbReference type="PANTHER" id="PTHR11575">
    <property type="entry name" value="5'-NUCLEOTIDASE-RELATED"/>
    <property type="match status" value="1"/>
</dbReference>
<keyword evidence="4" id="KW-1185">Reference proteome</keyword>
<sequence>MIENVRILHLNDLHSHFEHYPKVKRFFEQESDEEREIVRLDLGDNVDKSHPLTAATSGRANVDLMNDLRLDFATIGNNEGIGLSKAEISSLYDEADFKVLIGNLKDENGQPSWATPYHIYRTAGGTTVAFLAYTFPYYLTYQPNGWQVEDPIESLKRDLSREEVASADVIVLMSHLGLPYDERIAREFDQVDLIIGSHTHHLLEEGAYLEGTYLAAAGRYGEHVGQIDLSLCDGQLTDVRIFAQAISQLGSQAGDEKWVEDRLEQGRQLLAKDSICHLPSSLGVEESADLMMTAMKHYADASLSIVNSGLVVKGFAQDLTMADLQESLPHQMRLISLEVSHDELLAICQEIFAKEPLLKQQKIRGMGFRGKQFGNVLTSGFTYKNGKIVYNKKVINKSDCYRLVLVDQYYFAPYFERIKDKEVKLLFPELLREVVANDLGQ</sequence>
<protein>
    <submittedName>
        <fullName evidence="3">2',3'-cyclic-nucleotide 2'-phosphodiesterase (5'-nucleotidase family)</fullName>
    </submittedName>
</protein>
<dbReference type="Proteomes" id="UP000809081">
    <property type="component" value="Unassembled WGS sequence"/>
</dbReference>
<dbReference type="CDD" id="cd00845">
    <property type="entry name" value="MPP_UshA_N_like"/>
    <property type="match status" value="1"/>
</dbReference>
<accession>A0ABS2PJ39</accession>
<comment type="caution">
    <text evidence="3">The sequence shown here is derived from an EMBL/GenBank/DDBJ whole genome shotgun (WGS) entry which is preliminary data.</text>
</comment>
<comment type="similarity">
    <text evidence="1">Belongs to the 5'-nucleotidase family.</text>
</comment>
<dbReference type="SUPFAM" id="SSF55816">
    <property type="entry name" value="5'-nucleotidase (syn. UDP-sugar hydrolase), C-terminal domain"/>
    <property type="match status" value="1"/>
</dbReference>
<proteinExistence type="inferred from homology"/>
<dbReference type="RefSeq" id="WP_205016395.1">
    <property type="nucleotide sequence ID" value="NZ_JAFBEI010000003.1"/>
</dbReference>
<dbReference type="PIRSF" id="PIRSF036361">
    <property type="entry name" value="YunD"/>
    <property type="match status" value="1"/>
</dbReference>
<dbReference type="InterPro" id="IPR029052">
    <property type="entry name" value="Metallo-depent_PP-like"/>
</dbReference>
<dbReference type="Gene3D" id="3.90.780.10">
    <property type="entry name" value="5'-Nucleotidase, C-terminal domain"/>
    <property type="match status" value="1"/>
</dbReference>
<feature type="domain" description="Calcineurin-like phosphoesterase" evidence="2">
    <location>
        <begin position="6"/>
        <end position="201"/>
    </location>
</feature>
<dbReference type="InterPro" id="IPR036907">
    <property type="entry name" value="5'-Nucleotdase_C_sf"/>
</dbReference>
<dbReference type="PRINTS" id="PR01607">
    <property type="entry name" value="APYRASEFAMLY"/>
</dbReference>
<name>A0ABS2PJ39_9STRE</name>
<reference evidence="3 4" key="1">
    <citation type="submission" date="2021-01" db="EMBL/GenBank/DDBJ databases">
        <title>Genomic Encyclopedia of Type Strains, Phase IV (KMG-IV): sequencing the most valuable type-strain genomes for metagenomic binning, comparative biology and taxonomic classification.</title>
        <authorList>
            <person name="Goeker M."/>
        </authorList>
    </citation>
    <scope>NUCLEOTIDE SEQUENCE [LARGE SCALE GENOMIC DNA]</scope>
    <source>
        <strain evidence="3 4">DSM 27513</strain>
    </source>
</reference>
<dbReference type="InterPro" id="IPR004843">
    <property type="entry name" value="Calcineurin-like_PHP"/>
</dbReference>
<dbReference type="EMBL" id="JAFBEI010000003">
    <property type="protein sequence ID" value="MBM7635445.1"/>
    <property type="molecule type" value="Genomic_DNA"/>
</dbReference>
<organism evidence="3 4">
    <name type="scientific">Streptococcus saliviloxodontae</name>
    <dbReference type="NCBI Taxonomy" id="1349416"/>
    <lineage>
        <taxon>Bacteria</taxon>
        <taxon>Bacillati</taxon>
        <taxon>Bacillota</taxon>
        <taxon>Bacilli</taxon>
        <taxon>Lactobacillales</taxon>
        <taxon>Streptococcaceae</taxon>
        <taxon>Streptococcus</taxon>
    </lineage>
</organism>
<dbReference type="InterPro" id="IPR011240">
    <property type="entry name" value="Pesterase_YunD"/>
</dbReference>
<keyword evidence="1" id="KW-0547">Nucleotide-binding</keyword>
<dbReference type="SUPFAM" id="SSF56300">
    <property type="entry name" value="Metallo-dependent phosphatases"/>
    <property type="match status" value="1"/>
</dbReference>
<dbReference type="PANTHER" id="PTHR11575:SF23">
    <property type="entry name" value="5-NUCLEOTIDASE FAMILY PROTEIN"/>
    <property type="match status" value="1"/>
</dbReference>
<evidence type="ECO:0000313" key="3">
    <source>
        <dbReference type="EMBL" id="MBM7635445.1"/>
    </source>
</evidence>